<dbReference type="Proteomes" id="UP000037660">
    <property type="component" value="Unassembled WGS sequence"/>
</dbReference>
<dbReference type="NCBIfam" id="NF002542">
    <property type="entry name" value="PRK02101.1-3"/>
    <property type="match status" value="1"/>
</dbReference>
<dbReference type="STRING" id="1547922.ISF6_2799"/>
<evidence type="ECO:0000313" key="3">
    <source>
        <dbReference type="Proteomes" id="UP000037660"/>
    </source>
</evidence>
<dbReference type="EMBL" id="BBYR01000040">
    <property type="protein sequence ID" value="GAP36944.1"/>
    <property type="molecule type" value="Genomic_DNA"/>
</dbReference>
<comment type="caution">
    <text evidence="2">The sequence shown here is derived from an EMBL/GenBank/DDBJ whole genome shotgun (WGS) entry which is preliminary data.</text>
</comment>
<gene>
    <name evidence="2" type="ORF">ISF6_2799</name>
</gene>
<proteinExistence type="inferred from homology"/>
<dbReference type="InterPro" id="IPR005583">
    <property type="entry name" value="YaaA"/>
</dbReference>
<dbReference type="GO" id="GO:0033194">
    <property type="term" value="P:response to hydroperoxide"/>
    <property type="evidence" value="ECO:0007669"/>
    <property type="project" value="TreeGrafter"/>
</dbReference>
<accession>A0A0K8P338</accession>
<organism evidence="2 3">
    <name type="scientific">Piscinibacter sakaiensis</name>
    <name type="common">Ideonella sakaiensis</name>
    <dbReference type="NCBI Taxonomy" id="1547922"/>
    <lineage>
        <taxon>Bacteria</taxon>
        <taxon>Pseudomonadati</taxon>
        <taxon>Pseudomonadota</taxon>
        <taxon>Betaproteobacteria</taxon>
        <taxon>Burkholderiales</taxon>
        <taxon>Sphaerotilaceae</taxon>
        <taxon>Piscinibacter</taxon>
    </lineage>
</organism>
<evidence type="ECO:0000256" key="1">
    <source>
        <dbReference type="HAMAP-Rule" id="MF_00652"/>
    </source>
</evidence>
<dbReference type="PANTHER" id="PTHR30283">
    <property type="entry name" value="PEROXIDE STRESS RESPONSE PROTEIN YAAA"/>
    <property type="match status" value="1"/>
</dbReference>
<reference evidence="3" key="1">
    <citation type="submission" date="2015-07" db="EMBL/GenBank/DDBJ databases">
        <title>Discovery of a poly(ethylene terephthalate assimilation.</title>
        <authorList>
            <person name="Yoshida S."/>
            <person name="Hiraga K."/>
            <person name="Takehana T."/>
            <person name="Taniguchi I."/>
            <person name="Yamaji H."/>
            <person name="Maeda Y."/>
            <person name="Toyohara K."/>
            <person name="Miyamoto K."/>
            <person name="Kimura Y."/>
            <person name="Oda K."/>
        </authorList>
    </citation>
    <scope>NUCLEOTIDE SEQUENCE [LARGE SCALE GENOMIC DNA]</scope>
    <source>
        <strain evidence="3">NBRC 110686 / TISTR 2288 / 201-F6</strain>
    </source>
</reference>
<dbReference type="OrthoDB" id="9777133at2"/>
<protein>
    <recommendedName>
        <fullName evidence="1">UPF0246 protein ISF6_2799</fullName>
    </recommendedName>
</protein>
<name>A0A0K8P338_PISS1</name>
<dbReference type="GO" id="GO:0005829">
    <property type="term" value="C:cytosol"/>
    <property type="evidence" value="ECO:0007669"/>
    <property type="project" value="TreeGrafter"/>
</dbReference>
<sequence length="259" mass="28984">MLLLLSPAKSLDYESPIPAVPLRRPAFVPEAEALVAALRERSVPQLQALMDISPALAELNAARYAAWRPRFTARNSRPAVLAFDGDVYGGLEARSLDADALAWADEHLAILSGLYGLLRPLDALQPYRLEMGVALPNARGPNLYAYWQDTLARVLNRRVRAQAAPVLVNLASQEYFKAVPVERLKVPVLQCVFEDWSGGEWKVLGLFAKRARGLMARHVIDHRIDTPQGLEDFDREGYRLDRTASSADRLVFRRKEKTT</sequence>
<dbReference type="HAMAP" id="MF_00652">
    <property type="entry name" value="UPF0246"/>
    <property type="match status" value="1"/>
</dbReference>
<dbReference type="PANTHER" id="PTHR30283:SF4">
    <property type="entry name" value="PEROXIDE STRESS RESISTANCE PROTEIN YAAA"/>
    <property type="match status" value="1"/>
</dbReference>
<evidence type="ECO:0000313" key="2">
    <source>
        <dbReference type="EMBL" id="GAP36944.1"/>
    </source>
</evidence>
<dbReference type="RefSeq" id="WP_054020914.1">
    <property type="nucleotide sequence ID" value="NZ_BBYR01000040.1"/>
</dbReference>
<keyword evidence="3" id="KW-1185">Reference proteome</keyword>
<comment type="similarity">
    <text evidence="1">Belongs to the UPF0246 family.</text>
</comment>
<dbReference type="Pfam" id="PF03883">
    <property type="entry name" value="H2O2_YaaD"/>
    <property type="match status" value="1"/>
</dbReference>
<reference evidence="2 3" key="2">
    <citation type="journal article" date="2016" name="Science">
        <title>A bacterium that degrades and assimilates poly(ethylene terephthalate).</title>
        <authorList>
            <person name="Yoshida S."/>
            <person name="Hiraga K."/>
            <person name="Takehana T."/>
            <person name="Taniguchi I."/>
            <person name="Yamaji H."/>
            <person name="Maeda Y."/>
            <person name="Toyohara K."/>
            <person name="Miyamoto K."/>
            <person name="Kimura Y."/>
            <person name="Oda K."/>
        </authorList>
    </citation>
    <scope>NUCLEOTIDE SEQUENCE [LARGE SCALE GENOMIC DNA]</scope>
    <source>
        <strain evidence="3">NBRC 110686 / TISTR 2288 / 201-F6</strain>
    </source>
</reference>
<dbReference type="AlphaFoldDB" id="A0A0K8P338"/>